<feature type="region of interest" description="Disordered" evidence="5">
    <location>
        <begin position="171"/>
        <end position="199"/>
    </location>
</feature>
<comment type="catalytic activity">
    <reaction evidence="1">
        <text>a 1,2-diacyl-sn-glycero-3-phosphocholine + H2O = a 1,2-diacyl-sn-glycero-3-phosphate + choline + H(+)</text>
        <dbReference type="Rhea" id="RHEA:14445"/>
        <dbReference type="ChEBI" id="CHEBI:15354"/>
        <dbReference type="ChEBI" id="CHEBI:15377"/>
        <dbReference type="ChEBI" id="CHEBI:15378"/>
        <dbReference type="ChEBI" id="CHEBI:57643"/>
        <dbReference type="ChEBI" id="CHEBI:58608"/>
        <dbReference type="EC" id="3.1.4.4"/>
    </reaction>
</comment>
<evidence type="ECO:0000256" key="1">
    <source>
        <dbReference type="ARBA" id="ARBA00000798"/>
    </source>
</evidence>
<dbReference type="PROSITE" id="PS50035">
    <property type="entry name" value="PLD"/>
    <property type="match status" value="2"/>
</dbReference>
<evidence type="ECO:0000256" key="3">
    <source>
        <dbReference type="ARBA" id="ARBA00022801"/>
    </source>
</evidence>
<feature type="region of interest" description="Disordered" evidence="5">
    <location>
        <begin position="221"/>
        <end position="261"/>
    </location>
</feature>
<evidence type="ECO:0000313" key="7">
    <source>
        <dbReference type="EMBL" id="MTB71451.1"/>
    </source>
</evidence>
<dbReference type="Pfam" id="PF13091">
    <property type="entry name" value="PLDc_2"/>
    <property type="match status" value="1"/>
</dbReference>
<accession>A0A6I3IT53</accession>
<keyword evidence="2" id="KW-0677">Repeat</keyword>
<organism evidence="7 8">
    <name type="scientific">Arsenicicoccus cauae</name>
    <dbReference type="NCBI Taxonomy" id="2663847"/>
    <lineage>
        <taxon>Bacteria</taxon>
        <taxon>Bacillati</taxon>
        <taxon>Actinomycetota</taxon>
        <taxon>Actinomycetes</taxon>
        <taxon>Micrococcales</taxon>
        <taxon>Intrasporangiaceae</taxon>
        <taxon>Arsenicicoccus</taxon>
    </lineage>
</organism>
<dbReference type="GO" id="GO:0009395">
    <property type="term" value="P:phospholipid catabolic process"/>
    <property type="evidence" value="ECO:0007669"/>
    <property type="project" value="TreeGrafter"/>
</dbReference>
<feature type="compositionally biased region" description="Basic and acidic residues" evidence="5">
    <location>
        <begin position="233"/>
        <end position="242"/>
    </location>
</feature>
<dbReference type="Gene3D" id="3.30.870.10">
    <property type="entry name" value="Endonuclease Chain A"/>
    <property type="match status" value="2"/>
</dbReference>
<protein>
    <submittedName>
        <fullName evidence="7">Phospholipase</fullName>
    </submittedName>
</protein>
<gene>
    <name evidence="7" type="ORF">GGG17_05600</name>
</gene>
<proteinExistence type="predicted"/>
<feature type="compositionally biased region" description="Basic and acidic residues" evidence="5">
    <location>
        <begin position="171"/>
        <end position="181"/>
    </location>
</feature>
<evidence type="ECO:0000313" key="8">
    <source>
        <dbReference type="Proteomes" id="UP000431092"/>
    </source>
</evidence>
<dbReference type="PANTHER" id="PTHR18896:SF76">
    <property type="entry name" value="PHOSPHOLIPASE"/>
    <property type="match status" value="1"/>
</dbReference>
<dbReference type="Proteomes" id="UP000431092">
    <property type="component" value="Unassembled WGS sequence"/>
</dbReference>
<feature type="compositionally biased region" description="Pro residues" evidence="5">
    <location>
        <begin position="246"/>
        <end position="258"/>
    </location>
</feature>
<comment type="caution">
    <text evidence="7">The sequence shown here is derived from an EMBL/GenBank/DDBJ whole genome shotgun (WGS) entry which is preliminary data.</text>
</comment>
<dbReference type="InterPro" id="IPR015679">
    <property type="entry name" value="PLipase_D_fam"/>
</dbReference>
<dbReference type="PANTHER" id="PTHR18896">
    <property type="entry name" value="PHOSPHOLIPASE D"/>
    <property type="match status" value="1"/>
</dbReference>
<evidence type="ECO:0000256" key="5">
    <source>
        <dbReference type="SAM" id="MobiDB-lite"/>
    </source>
</evidence>
<name>A0A6I3IT53_9MICO</name>
<feature type="domain" description="PLD phosphodiesterase" evidence="6">
    <location>
        <begin position="382"/>
        <end position="409"/>
    </location>
</feature>
<evidence type="ECO:0000259" key="6">
    <source>
        <dbReference type="PROSITE" id="PS50035"/>
    </source>
</evidence>
<evidence type="ECO:0000256" key="2">
    <source>
        <dbReference type="ARBA" id="ARBA00022737"/>
    </source>
</evidence>
<keyword evidence="4" id="KW-0443">Lipid metabolism</keyword>
<evidence type="ECO:0000256" key="4">
    <source>
        <dbReference type="ARBA" id="ARBA00023098"/>
    </source>
</evidence>
<dbReference type="CDD" id="cd09105">
    <property type="entry name" value="PLDc_vPLD1_2_like_2"/>
    <property type="match status" value="1"/>
</dbReference>
<dbReference type="InterPro" id="IPR001736">
    <property type="entry name" value="PLipase_D/transphosphatidylase"/>
</dbReference>
<dbReference type="GO" id="GO:0004630">
    <property type="term" value="F:phospholipase D activity"/>
    <property type="evidence" value="ECO:0007669"/>
    <property type="project" value="UniProtKB-EC"/>
</dbReference>
<reference evidence="7 8" key="1">
    <citation type="submission" date="2019-11" db="EMBL/GenBank/DDBJ databases">
        <title>Whole genome sequencing identifies a novel species of the genus Arsenicicoccus isolated from human blood.</title>
        <authorList>
            <person name="Jeong J.H."/>
            <person name="Kweon O.J."/>
            <person name="Kim H.R."/>
            <person name="Kim T.-H."/>
            <person name="Ha S.-M."/>
            <person name="Lee M.-K."/>
        </authorList>
    </citation>
    <scope>NUCLEOTIDE SEQUENCE [LARGE SCALE GENOMIC DNA]</scope>
    <source>
        <strain evidence="7 8">MKL-02</strain>
    </source>
</reference>
<sequence>MSIREWLITRSERANPRTTIDDRHPGDQAWSDGNVATPLIHGRTYFADLYPRIEATGPGDLLWFTDWRGDPDERLVADDPNSAIVAVLARAARRGVDVRGLVWRSHWDRLAFSGAENRRFGEQLQSAGAEVLLDMRVRTGGSHHQKFIVIRHRDDPGRDVAYVGGIDLCHSRRDDDDHHGDPQAQDMADEFGDSPPWHDVQVRLEGPAVHDVETVFRERWNDPTPLSRSPIRKLADKLRGDDTDPDPLPDQTPPPPAIPGATHHVQLLRTYPNLRHGRDYPYARGGERSVARGYSKALERAEHLIYIEDQYLWSKDVAEQFIETLQTSPDLHVIAVLPQVPDQSSPLSRTPQLYGRDQAVRLIEEAGGDRFALYGIENLAGTPVYVHAKVCVMDDRWATIGSDNFNRRSWTHDSELSAVVWDDEGEDHNAYARRLRLRLAAEHLGRELPPGATDAEIARVMADCLTAEGMFAAYADCARRLDDWHDGGRVGERPPGRLRSIPPVEQSRLTQAWARVVYEVLHDPDGRPKPLRRAARF</sequence>
<dbReference type="RefSeq" id="WP_154592777.1">
    <property type="nucleotide sequence ID" value="NZ_WLVL01000019.1"/>
</dbReference>
<dbReference type="SMART" id="SM00155">
    <property type="entry name" value="PLDc"/>
    <property type="match status" value="2"/>
</dbReference>
<keyword evidence="8" id="KW-1185">Reference proteome</keyword>
<keyword evidence="3" id="KW-0378">Hydrolase</keyword>
<dbReference type="AlphaFoldDB" id="A0A6I3IT53"/>
<dbReference type="SUPFAM" id="SSF56024">
    <property type="entry name" value="Phospholipase D/nuclease"/>
    <property type="match status" value="2"/>
</dbReference>
<feature type="domain" description="PLD phosphodiesterase" evidence="6">
    <location>
        <begin position="139"/>
        <end position="172"/>
    </location>
</feature>
<dbReference type="EMBL" id="WLVL01000019">
    <property type="protein sequence ID" value="MTB71451.1"/>
    <property type="molecule type" value="Genomic_DNA"/>
</dbReference>
<dbReference type="InterPro" id="IPR025202">
    <property type="entry name" value="PLD-like_dom"/>
</dbReference>